<sequence>RYMQRFDPGFGFSGGPYTIQPMYAPLVNYNTEFPQLGANHRPPISSEHQPRPLMQHLSGQWVPPSAPGGVGYGPAETMLPPFSPGLISPHSNSPLYLNSVQYTCQQSGLPYLHPLDQIHQPFSQSHQAQSDNTFGLARPR</sequence>
<protein>
    <submittedName>
        <fullName evidence="2">Uncharacterized protein</fullName>
    </submittedName>
</protein>
<dbReference type="AlphaFoldDB" id="S8C2B7"/>
<dbReference type="OrthoDB" id="278430at2759"/>
<reference evidence="2 3" key="1">
    <citation type="journal article" date="2013" name="BMC Genomics">
        <title>The miniature genome of a carnivorous plant Genlisea aurea contains a low number of genes and short non-coding sequences.</title>
        <authorList>
            <person name="Leushkin E.V."/>
            <person name="Sutormin R.A."/>
            <person name="Nabieva E.R."/>
            <person name="Penin A.A."/>
            <person name="Kondrashov A.S."/>
            <person name="Logacheva M.D."/>
        </authorList>
    </citation>
    <scope>NUCLEOTIDE SEQUENCE [LARGE SCALE GENOMIC DNA]</scope>
</reference>
<keyword evidence="3" id="KW-1185">Reference proteome</keyword>
<evidence type="ECO:0000313" key="2">
    <source>
        <dbReference type="EMBL" id="EPS58606.1"/>
    </source>
</evidence>
<feature type="region of interest" description="Disordered" evidence="1">
    <location>
        <begin position="56"/>
        <end position="75"/>
    </location>
</feature>
<proteinExistence type="predicted"/>
<comment type="caution">
    <text evidence="2">The sequence shown here is derived from an EMBL/GenBank/DDBJ whole genome shotgun (WGS) entry which is preliminary data.</text>
</comment>
<name>S8C2B7_9LAMI</name>
<feature type="non-terminal residue" evidence="2">
    <location>
        <position position="1"/>
    </location>
</feature>
<evidence type="ECO:0000313" key="3">
    <source>
        <dbReference type="Proteomes" id="UP000015453"/>
    </source>
</evidence>
<organism evidence="2 3">
    <name type="scientific">Genlisea aurea</name>
    <dbReference type="NCBI Taxonomy" id="192259"/>
    <lineage>
        <taxon>Eukaryota</taxon>
        <taxon>Viridiplantae</taxon>
        <taxon>Streptophyta</taxon>
        <taxon>Embryophyta</taxon>
        <taxon>Tracheophyta</taxon>
        <taxon>Spermatophyta</taxon>
        <taxon>Magnoliopsida</taxon>
        <taxon>eudicotyledons</taxon>
        <taxon>Gunneridae</taxon>
        <taxon>Pentapetalae</taxon>
        <taxon>asterids</taxon>
        <taxon>lamiids</taxon>
        <taxon>Lamiales</taxon>
        <taxon>Lentibulariaceae</taxon>
        <taxon>Genlisea</taxon>
    </lineage>
</organism>
<dbReference type="EMBL" id="AUSU01009057">
    <property type="protein sequence ID" value="EPS58606.1"/>
    <property type="molecule type" value="Genomic_DNA"/>
</dbReference>
<gene>
    <name evidence="2" type="ORF">M569_16209</name>
</gene>
<evidence type="ECO:0000256" key="1">
    <source>
        <dbReference type="SAM" id="MobiDB-lite"/>
    </source>
</evidence>
<accession>S8C2B7</accession>
<dbReference type="Proteomes" id="UP000015453">
    <property type="component" value="Unassembled WGS sequence"/>
</dbReference>